<protein>
    <submittedName>
        <fullName evidence="1">Uncharacterized protein</fullName>
    </submittedName>
</protein>
<sequence>MVIYEHVWREITNTIKVQRLFLVGGKAWVKGKQRIY</sequence>
<name>A0A090IRE5_9BACI</name>
<evidence type="ECO:0000313" key="1">
    <source>
        <dbReference type="EMBL" id="CEE00641.1"/>
    </source>
</evidence>
<keyword evidence="2" id="KW-1185">Reference proteome</keyword>
<dbReference type="AlphaFoldDB" id="A0A090IRE5"/>
<reference evidence="1 2" key="1">
    <citation type="submission" date="2014-07" db="EMBL/GenBank/DDBJ databases">
        <authorList>
            <person name="Wibberg Daniel"/>
        </authorList>
    </citation>
    <scope>NUCLEOTIDE SEQUENCE [LARGE SCALE GENOMIC DNA]</scope>
</reference>
<proteinExistence type="predicted"/>
<dbReference type="EMBL" id="CCRF01000028">
    <property type="protein sequence ID" value="CEE00641.1"/>
    <property type="molecule type" value="Genomic_DNA"/>
</dbReference>
<evidence type="ECO:0000313" key="2">
    <source>
        <dbReference type="Proteomes" id="UP000040576"/>
    </source>
</evidence>
<dbReference type="Proteomes" id="UP000040576">
    <property type="component" value="Unassembled WGS sequence"/>
</dbReference>
<accession>A0A090IRE5</accession>
<organism evidence="1 2">
    <name type="scientific">Caldibacillus thermoamylovorans</name>
    <dbReference type="NCBI Taxonomy" id="35841"/>
    <lineage>
        <taxon>Bacteria</taxon>
        <taxon>Bacillati</taxon>
        <taxon>Bacillota</taxon>
        <taxon>Bacilli</taxon>
        <taxon>Bacillales</taxon>
        <taxon>Bacillaceae</taxon>
        <taxon>Caldibacillus</taxon>
    </lineage>
</organism>
<gene>
    <name evidence="1" type="ORF">BT1A1_0790</name>
</gene>